<dbReference type="InterPro" id="IPR023159">
    <property type="entry name" value="SO1590-like_sf"/>
</dbReference>
<sequence>MTKVVLKGVFQITQWDETAYAEHEDGTKQTIANIKQTYSGDITGSADIRYVMSYQQDTTAVFTGLEELNITTPEITGRIIFQHNGTFVTGVAQSEFHIIAGSGTENLTEYIGQGEFTSTENGQAEYVITLNIA</sequence>
<evidence type="ECO:0008006" key="3">
    <source>
        <dbReference type="Google" id="ProtNLM"/>
    </source>
</evidence>
<dbReference type="EMBL" id="BMQW01000003">
    <property type="protein sequence ID" value="GGP81899.1"/>
    <property type="molecule type" value="Genomic_DNA"/>
</dbReference>
<dbReference type="InterPro" id="IPR021607">
    <property type="entry name" value="DUF3224"/>
</dbReference>
<keyword evidence="2" id="KW-1185">Reference proteome</keyword>
<dbReference type="RefSeq" id="WP_188954640.1">
    <property type="nucleotide sequence ID" value="NZ_BMQW01000003.1"/>
</dbReference>
<dbReference type="SUPFAM" id="SSF159238">
    <property type="entry name" value="SO1590-like"/>
    <property type="match status" value="1"/>
</dbReference>
<evidence type="ECO:0000313" key="2">
    <source>
        <dbReference type="Proteomes" id="UP000654004"/>
    </source>
</evidence>
<organism evidence="1 2">
    <name type="scientific">Shewanella ulleungensis</name>
    <dbReference type="NCBI Taxonomy" id="2282699"/>
    <lineage>
        <taxon>Bacteria</taxon>
        <taxon>Pseudomonadati</taxon>
        <taxon>Pseudomonadota</taxon>
        <taxon>Gammaproteobacteria</taxon>
        <taxon>Alteromonadales</taxon>
        <taxon>Shewanellaceae</taxon>
        <taxon>Shewanella</taxon>
    </lineage>
</organism>
<protein>
    <recommendedName>
        <fullName evidence="3">DUF3224 domain-containing protein</fullName>
    </recommendedName>
</protein>
<reference evidence="2" key="1">
    <citation type="journal article" date="2019" name="Int. J. Syst. Evol. Microbiol.">
        <title>The Global Catalogue of Microorganisms (GCM) 10K type strain sequencing project: providing services to taxonomists for standard genome sequencing and annotation.</title>
        <authorList>
            <consortium name="The Broad Institute Genomics Platform"/>
            <consortium name="The Broad Institute Genome Sequencing Center for Infectious Disease"/>
            <person name="Wu L."/>
            <person name="Ma J."/>
        </authorList>
    </citation>
    <scope>NUCLEOTIDE SEQUENCE [LARGE SCALE GENOMIC DNA]</scope>
    <source>
        <strain evidence="2">JCM 32305</strain>
    </source>
</reference>
<dbReference type="Proteomes" id="UP000654004">
    <property type="component" value="Unassembled WGS sequence"/>
</dbReference>
<proteinExistence type="predicted"/>
<gene>
    <name evidence="1" type="ORF">GCM10009410_13570</name>
</gene>
<dbReference type="Pfam" id="PF11528">
    <property type="entry name" value="DUF3224"/>
    <property type="match status" value="1"/>
</dbReference>
<name>A0ABQ2QJE1_9GAMM</name>
<accession>A0ABQ2QJE1</accession>
<comment type="caution">
    <text evidence="1">The sequence shown here is derived from an EMBL/GenBank/DDBJ whole genome shotgun (WGS) entry which is preliminary data.</text>
</comment>
<dbReference type="Gene3D" id="2.40.350.10">
    <property type="entry name" value="SO1590-like"/>
    <property type="match status" value="1"/>
</dbReference>
<evidence type="ECO:0000313" key="1">
    <source>
        <dbReference type="EMBL" id="GGP81899.1"/>
    </source>
</evidence>